<evidence type="ECO:0000256" key="9">
    <source>
        <dbReference type="ARBA" id="ARBA00023136"/>
    </source>
</evidence>
<dbReference type="Gene3D" id="3.30.1360.100">
    <property type="entry name" value="General secretion pathway protein M, EpsM"/>
    <property type="match status" value="1"/>
</dbReference>
<dbReference type="SUPFAM" id="SSF53067">
    <property type="entry name" value="Actin-like ATPase domain"/>
    <property type="match status" value="1"/>
</dbReference>
<comment type="caution">
    <text evidence="13">The sequence shown here is derived from an EMBL/GenBank/DDBJ whole genome shotgun (WGS) entry which is preliminary data.</text>
</comment>
<dbReference type="EMBL" id="JACSQG010000003">
    <property type="protein sequence ID" value="MBD7977382.1"/>
    <property type="molecule type" value="Genomic_DNA"/>
</dbReference>
<evidence type="ECO:0000259" key="11">
    <source>
        <dbReference type="Pfam" id="PF05134"/>
    </source>
</evidence>
<feature type="domain" description="GspL periplasmic" evidence="12">
    <location>
        <begin position="224"/>
        <end position="376"/>
    </location>
</feature>
<protein>
    <recommendedName>
        <fullName evidence="10">Type II secretion system protein L</fullName>
        <shortName evidence="10">T2SS protein L</shortName>
    </recommendedName>
</protein>
<evidence type="ECO:0000259" key="12">
    <source>
        <dbReference type="Pfam" id="PF12693"/>
    </source>
</evidence>
<evidence type="ECO:0000256" key="2">
    <source>
        <dbReference type="ARBA" id="ARBA00005318"/>
    </source>
</evidence>
<keyword evidence="5" id="KW-0997">Cell inner membrane</keyword>
<accession>A0ABR8TNN1</accession>
<evidence type="ECO:0000256" key="4">
    <source>
        <dbReference type="ARBA" id="ARBA00022475"/>
    </source>
</evidence>
<keyword evidence="6" id="KW-0812">Transmembrane</keyword>
<dbReference type="Pfam" id="PF05134">
    <property type="entry name" value="T2SSL"/>
    <property type="match status" value="1"/>
</dbReference>
<comment type="function">
    <text evidence="10">Inner membrane component of the type II secretion system required for the energy-dependent secretion of extracellular factors such as proteases and toxins from the periplasm.</text>
</comment>
<evidence type="ECO:0000256" key="8">
    <source>
        <dbReference type="ARBA" id="ARBA00022989"/>
    </source>
</evidence>
<evidence type="ECO:0000256" key="6">
    <source>
        <dbReference type="ARBA" id="ARBA00022692"/>
    </source>
</evidence>
<keyword evidence="7 10" id="KW-0653">Protein transport</keyword>
<comment type="similarity">
    <text evidence="2 10">Belongs to the GSP L family.</text>
</comment>
<evidence type="ECO:0000256" key="5">
    <source>
        <dbReference type="ARBA" id="ARBA00022519"/>
    </source>
</evidence>
<evidence type="ECO:0000256" key="7">
    <source>
        <dbReference type="ARBA" id="ARBA00022927"/>
    </source>
</evidence>
<dbReference type="InterPro" id="IPR043129">
    <property type="entry name" value="ATPase_NBD"/>
</dbReference>
<sequence>MTETWVFLPPAAVWGVDPQLDVHWVRDGVCRSEPFEDVCAVLHGPWRLILPVEAVTSCSVQLPTQKKRWLRKALPFAVEEWLAEDIEHMHLALGAPLADGRHRVFAVRRDWLSDWLALCAEPPGQIRVDADLLPEDATWLCWLDGRWLLGGLPPTRLALSKEDGPELAKQCPEPLRACVPQGISLPAGWESLYEQDPHVWLSRQAGGCNLAQGEFAVQEHAHAGRRWLPVFGALGVCLLLQWGFNLAQGWQLQRAGEDIARASSQLYQELFPDDRKLINLRQQFDQHLAGSANTTGEGLLGLLGQASGALLDESVQLRVQQLDFSAARGDLALQVQAPSFEALERVRERLIDAGLAVQLGSASREAEGVSARLVIGG</sequence>
<keyword evidence="3 10" id="KW-0813">Transport</keyword>
<evidence type="ECO:0000313" key="14">
    <source>
        <dbReference type="Proteomes" id="UP000611945"/>
    </source>
</evidence>
<dbReference type="CDD" id="cd24017">
    <property type="entry name" value="ASKHA_T2SSL_N"/>
    <property type="match status" value="1"/>
</dbReference>
<proteinExistence type="inferred from homology"/>
<evidence type="ECO:0000256" key="1">
    <source>
        <dbReference type="ARBA" id="ARBA00004377"/>
    </source>
</evidence>
<gene>
    <name evidence="13" type="primary">gspL</name>
    <name evidence="13" type="ORF">H9642_09275</name>
</gene>
<organism evidence="13 14">
    <name type="scientific">Serpens gallinarum</name>
    <dbReference type="NCBI Taxonomy" id="2763075"/>
    <lineage>
        <taxon>Bacteria</taxon>
        <taxon>Pseudomonadati</taxon>
        <taxon>Pseudomonadota</taxon>
        <taxon>Gammaproteobacteria</taxon>
        <taxon>Pseudomonadales</taxon>
        <taxon>Pseudomonadaceae</taxon>
        <taxon>Pseudomonas</taxon>
    </lineage>
</organism>
<dbReference type="InterPro" id="IPR025691">
    <property type="entry name" value="GspL_pp_dom"/>
</dbReference>
<name>A0ABR8TNN1_9PSED</name>
<evidence type="ECO:0000256" key="3">
    <source>
        <dbReference type="ARBA" id="ARBA00022448"/>
    </source>
</evidence>
<keyword evidence="4" id="KW-1003">Cell membrane</keyword>
<dbReference type="NCBIfam" id="TIGR01709">
    <property type="entry name" value="typeII_sec_gspL"/>
    <property type="match status" value="1"/>
</dbReference>
<keyword evidence="8" id="KW-1133">Transmembrane helix</keyword>
<comment type="subcellular location">
    <subcellularLocation>
        <location evidence="1">Cell inner membrane</location>
        <topology evidence="1">Single-pass membrane protein</topology>
    </subcellularLocation>
</comment>
<keyword evidence="9" id="KW-0472">Membrane</keyword>
<dbReference type="RefSeq" id="WP_251836144.1">
    <property type="nucleotide sequence ID" value="NZ_JACSQG010000003.1"/>
</dbReference>
<dbReference type="Gene3D" id="3.30.420.380">
    <property type="match status" value="1"/>
</dbReference>
<dbReference type="Proteomes" id="UP000611945">
    <property type="component" value="Unassembled WGS sequence"/>
</dbReference>
<feature type="domain" description="GspL cytoplasmic actin-ATPase-like" evidence="11">
    <location>
        <begin position="44"/>
        <end position="217"/>
    </location>
</feature>
<evidence type="ECO:0000256" key="10">
    <source>
        <dbReference type="PIRNR" id="PIRNR015761"/>
    </source>
</evidence>
<keyword evidence="14" id="KW-1185">Reference proteome</keyword>
<dbReference type="Pfam" id="PF12693">
    <property type="entry name" value="GspL_C"/>
    <property type="match status" value="1"/>
</dbReference>
<reference evidence="13 14" key="1">
    <citation type="submission" date="2020-08" db="EMBL/GenBank/DDBJ databases">
        <title>A Genomic Blueprint of the Chicken Gut Microbiome.</title>
        <authorList>
            <person name="Gilroy R."/>
            <person name="Ravi A."/>
            <person name="Getino M."/>
            <person name="Pursley I."/>
            <person name="Horton D.L."/>
            <person name="Alikhan N.-F."/>
            <person name="Baker D."/>
            <person name="Gharbi K."/>
            <person name="Hall N."/>
            <person name="Watson M."/>
            <person name="Adriaenssens E.M."/>
            <person name="Foster-Nyarko E."/>
            <person name="Jarju S."/>
            <person name="Secka A."/>
            <person name="Antonio M."/>
            <person name="Oren A."/>
            <person name="Chaudhuri R."/>
            <person name="La Ragione R.M."/>
            <person name="Hildebrand F."/>
            <person name="Pallen M.J."/>
        </authorList>
    </citation>
    <scope>NUCLEOTIDE SEQUENCE [LARGE SCALE GENOMIC DNA]</scope>
    <source>
        <strain evidence="13 14">Sa2CUA2</strain>
    </source>
</reference>
<dbReference type="PIRSF" id="PIRSF015761">
    <property type="entry name" value="Protein_L"/>
    <property type="match status" value="1"/>
</dbReference>
<dbReference type="InterPro" id="IPR007812">
    <property type="entry name" value="T2SS_protein-GspL"/>
</dbReference>
<dbReference type="InterPro" id="IPR024230">
    <property type="entry name" value="GspL_cyto_dom"/>
</dbReference>
<evidence type="ECO:0000313" key="13">
    <source>
        <dbReference type="EMBL" id="MBD7977382.1"/>
    </source>
</evidence>